<keyword evidence="2" id="KW-1185">Reference proteome</keyword>
<dbReference type="Gramene" id="Zm00001eb204380_T001">
    <property type="protein sequence ID" value="Zm00001eb204380_P001"/>
    <property type="gene ID" value="Zm00001eb204380"/>
</dbReference>
<sequence>MEHILKNETEVVIRAIEVTTTASIVLQDTTYGSNWSVTFSYSESQCPCMGACRNSEEMAEFVVACNDAGVGACVCGGVRTGISRTDQTFTSKAWKSEKFAQASRVKVYTSLSFHTCSPSLSPMSFYPSPQFFQFPDQFPLLPFFLL</sequence>
<reference evidence="1" key="3">
    <citation type="submission" date="2021-05" db="UniProtKB">
        <authorList>
            <consortium name="EnsemblPlants"/>
        </authorList>
    </citation>
    <scope>IDENTIFICATION</scope>
    <source>
        <strain evidence="1">cv. B73</strain>
    </source>
</reference>
<protein>
    <submittedName>
        <fullName evidence="1">Uncharacterized protein</fullName>
    </submittedName>
</protein>
<organism evidence="1 2">
    <name type="scientific">Zea mays</name>
    <name type="common">Maize</name>
    <dbReference type="NCBI Taxonomy" id="4577"/>
    <lineage>
        <taxon>Eukaryota</taxon>
        <taxon>Viridiplantae</taxon>
        <taxon>Streptophyta</taxon>
        <taxon>Embryophyta</taxon>
        <taxon>Tracheophyta</taxon>
        <taxon>Spermatophyta</taxon>
        <taxon>Magnoliopsida</taxon>
        <taxon>Liliopsida</taxon>
        <taxon>Poales</taxon>
        <taxon>Poaceae</taxon>
        <taxon>PACMAD clade</taxon>
        <taxon>Panicoideae</taxon>
        <taxon>Andropogonodae</taxon>
        <taxon>Andropogoneae</taxon>
        <taxon>Tripsacinae</taxon>
        <taxon>Zea</taxon>
    </lineage>
</organism>
<dbReference type="Proteomes" id="UP000007305">
    <property type="component" value="Chromosome 4"/>
</dbReference>
<name>A0A804P2P4_MAIZE</name>
<reference evidence="1" key="2">
    <citation type="submission" date="2019-07" db="EMBL/GenBank/DDBJ databases">
        <authorList>
            <person name="Seetharam A."/>
            <person name="Woodhouse M."/>
            <person name="Cannon E."/>
        </authorList>
    </citation>
    <scope>NUCLEOTIDE SEQUENCE [LARGE SCALE GENOMIC DNA]</scope>
    <source>
        <strain evidence="1">cv. B73</strain>
    </source>
</reference>
<dbReference type="InParanoid" id="A0A804P2P4"/>
<evidence type="ECO:0000313" key="1">
    <source>
        <dbReference type="EnsemblPlants" id="Zm00001eb204380_P001"/>
    </source>
</evidence>
<dbReference type="AlphaFoldDB" id="A0A804P2P4"/>
<dbReference type="EnsemblPlants" id="Zm00001eb204380_T001">
    <property type="protein sequence ID" value="Zm00001eb204380_P001"/>
    <property type="gene ID" value="Zm00001eb204380"/>
</dbReference>
<accession>A0A804P2P4</accession>
<evidence type="ECO:0000313" key="2">
    <source>
        <dbReference type="Proteomes" id="UP000007305"/>
    </source>
</evidence>
<proteinExistence type="predicted"/>
<reference evidence="2" key="1">
    <citation type="journal article" date="2009" name="Science">
        <title>The B73 maize genome: complexity, diversity, and dynamics.</title>
        <authorList>
            <person name="Schnable P.S."/>
            <person name="Ware D."/>
            <person name="Fulton R.S."/>
            <person name="Stein J.C."/>
            <person name="Wei F."/>
            <person name="Pasternak S."/>
            <person name="Liang C."/>
            <person name="Zhang J."/>
            <person name="Fulton L."/>
            <person name="Graves T.A."/>
            <person name="Minx P."/>
            <person name="Reily A.D."/>
            <person name="Courtney L."/>
            <person name="Kruchowski S.S."/>
            <person name="Tomlinson C."/>
            <person name="Strong C."/>
            <person name="Delehaunty K."/>
            <person name="Fronick C."/>
            <person name="Courtney B."/>
            <person name="Rock S.M."/>
            <person name="Belter E."/>
            <person name="Du F."/>
            <person name="Kim K."/>
            <person name="Abbott R.M."/>
            <person name="Cotton M."/>
            <person name="Levy A."/>
            <person name="Marchetto P."/>
            <person name="Ochoa K."/>
            <person name="Jackson S.M."/>
            <person name="Gillam B."/>
            <person name="Chen W."/>
            <person name="Yan L."/>
            <person name="Higginbotham J."/>
            <person name="Cardenas M."/>
            <person name="Waligorski J."/>
            <person name="Applebaum E."/>
            <person name="Phelps L."/>
            <person name="Falcone J."/>
            <person name="Kanchi K."/>
            <person name="Thane T."/>
            <person name="Scimone A."/>
            <person name="Thane N."/>
            <person name="Henke J."/>
            <person name="Wang T."/>
            <person name="Ruppert J."/>
            <person name="Shah N."/>
            <person name="Rotter K."/>
            <person name="Hodges J."/>
            <person name="Ingenthron E."/>
            <person name="Cordes M."/>
            <person name="Kohlberg S."/>
            <person name="Sgro J."/>
            <person name="Delgado B."/>
            <person name="Mead K."/>
            <person name="Chinwalla A."/>
            <person name="Leonard S."/>
            <person name="Crouse K."/>
            <person name="Collura K."/>
            <person name="Kudrna D."/>
            <person name="Currie J."/>
            <person name="He R."/>
            <person name="Angelova A."/>
            <person name="Rajasekar S."/>
            <person name="Mueller T."/>
            <person name="Lomeli R."/>
            <person name="Scara G."/>
            <person name="Ko A."/>
            <person name="Delaney K."/>
            <person name="Wissotski M."/>
            <person name="Lopez G."/>
            <person name="Campos D."/>
            <person name="Braidotti M."/>
            <person name="Ashley E."/>
            <person name="Golser W."/>
            <person name="Kim H."/>
            <person name="Lee S."/>
            <person name="Lin J."/>
            <person name="Dujmic Z."/>
            <person name="Kim W."/>
            <person name="Talag J."/>
            <person name="Zuccolo A."/>
            <person name="Fan C."/>
            <person name="Sebastian A."/>
            <person name="Kramer M."/>
            <person name="Spiegel L."/>
            <person name="Nascimento L."/>
            <person name="Zutavern T."/>
            <person name="Miller B."/>
            <person name="Ambroise C."/>
            <person name="Muller S."/>
            <person name="Spooner W."/>
            <person name="Narechania A."/>
            <person name="Ren L."/>
            <person name="Wei S."/>
            <person name="Kumari S."/>
            <person name="Faga B."/>
            <person name="Levy M.J."/>
            <person name="McMahan L."/>
            <person name="Van Buren P."/>
            <person name="Vaughn M.W."/>
            <person name="Ying K."/>
            <person name="Yeh C.-T."/>
            <person name="Emrich S.J."/>
            <person name="Jia Y."/>
            <person name="Kalyanaraman A."/>
            <person name="Hsia A.-P."/>
            <person name="Barbazuk W.B."/>
            <person name="Baucom R.S."/>
            <person name="Brutnell T.P."/>
            <person name="Carpita N.C."/>
            <person name="Chaparro C."/>
            <person name="Chia J.-M."/>
            <person name="Deragon J.-M."/>
            <person name="Estill J.C."/>
            <person name="Fu Y."/>
            <person name="Jeddeloh J.A."/>
            <person name="Han Y."/>
            <person name="Lee H."/>
            <person name="Li P."/>
            <person name="Lisch D.R."/>
            <person name="Liu S."/>
            <person name="Liu Z."/>
            <person name="Nagel D.H."/>
            <person name="McCann M.C."/>
            <person name="SanMiguel P."/>
            <person name="Myers A.M."/>
            <person name="Nettleton D."/>
            <person name="Nguyen J."/>
            <person name="Penning B.W."/>
            <person name="Ponnala L."/>
            <person name="Schneider K.L."/>
            <person name="Schwartz D.C."/>
            <person name="Sharma A."/>
            <person name="Soderlund C."/>
            <person name="Springer N.M."/>
            <person name="Sun Q."/>
            <person name="Wang H."/>
            <person name="Waterman M."/>
            <person name="Westerman R."/>
            <person name="Wolfgruber T.K."/>
            <person name="Yang L."/>
            <person name="Yu Y."/>
            <person name="Zhang L."/>
            <person name="Zhou S."/>
            <person name="Zhu Q."/>
            <person name="Bennetzen J.L."/>
            <person name="Dawe R.K."/>
            <person name="Jiang J."/>
            <person name="Jiang N."/>
            <person name="Presting G.G."/>
            <person name="Wessler S.R."/>
            <person name="Aluru S."/>
            <person name="Martienssen R.A."/>
            <person name="Clifton S.W."/>
            <person name="McCombie W.R."/>
            <person name="Wing R.A."/>
            <person name="Wilson R.K."/>
        </authorList>
    </citation>
    <scope>NUCLEOTIDE SEQUENCE [LARGE SCALE GENOMIC DNA]</scope>
    <source>
        <strain evidence="2">cv. B73</strain>
    </source>
</reference>